<gene>
    <name evidence="2" type="ORF">L596_015181</name>
</gene>
<evidence type="ECO:0000313" key="2">
    <source>
        <dbReference type="EMBL" id="TKR81281.1"/>
    </source>
</evidence>
<dbReference type="AlphaFoldDB" id="A0A4U5NFH5"/>
<proteinExistence type="predicted"/>
<reference evidence="2" key="1">
    <citation type="submission" date="2013-11" db="EMBL/GenBank/DDBJ databases">
        <authorList>
            <person name="Sternberg P."/>
            <person name="Dillman A."/>
            <person name="Macchietto M."/>
        </authorList>
    </citation>
    <scope>NUCLEOTIDE SEQUENCE</scope>
    <source>
        <strain evidence="2">ALL</strain>
    </source>
</reference>
<accession>A0A4U5NFH5</accession>
<feature type="region of interest" description="Disordered" evidence="1">
    <location>
        <begin position="110"/>
        <end position="130"/>
    </location>
</feature>
<protein>
    <submittedName>
        <fullName evidence="2">Uncharacterized protein</fullName>
    </submittedName>
</protein>
<reference evidence="2" key="2">
    <citation type="journal article" date="2015" name="Genome Biol.">
        <title>Comparative genomics of Steinernema reveals deeply conserved gene regulatory networks.</title>
        <authorList>
            <person name="Dillman A.R."/>
            <person name="Macchietto M."/>
            <person name="Porter C.F."/>
            <person name="Rogers A."/>
            <person name="Williams B."/>
            <person name="Antoshechkin I."/>
            <person name="Lee M.M."/>
            <person name="Goodwin Z."/>
            <person name="Lu X."/>
            <person name="Lewis E.E."/>
            <person name="Goodrich-Blair H."/>
            <person name="Stock S.P."/>
            <person name="Adams B.J."/>
            <person name="Sternberg P.W."/>
            <person name="Mortazavi A."/>
        </authorList>
    </citation>
    <scope>NUCLEOTIDE SEQUENCE [LARGE SCALE GENOMIC DNA]</scope>
    <source>
        <strain evidence="2">ALL</strain>
    </source>
</reference>
<sequence length="130" mass="14220">MRSSLTPQSPDACIAMFTLGKANKTFQPRPPPLLTQFRPLKIPSAERLLLHATAFAGPSETRRPESCRRHPIRLLVYSIVLPSKGIIAPLAAPDKQFFPDILRARLAPLGRPPTLDSAAFEQSKAPKGAD</sequence>
<organism evidence="2">
    <name type="scientific">Steinernema carpocapsae</name>
    <name type="common">Entomopathogenic nematode</name>
    <dbReference type="NCBI Taxonomy" id="34508"/>
    <lineage>
        <taxon>Eukaryota</taxon>
        <taxon>Metazoa</taxon>
        <taxon>Ecdysozoa</taxon>
        <taxon>Nematoda</taxon>
        <taxon>Chromadorea</taxon>
        <taxon>Rhabditida</taxon>
        <taxon>Tylenchina</taxon>
        <taxon>Panagrolaimomorpha</taxon>
        <taxon>Strongyloidoidea</taxon>
        <taxon>Steinernematidae</taxon>
        <taxon>Steinernema</taxon>
    </lineage>
</organism>
<comment type="caution">
    <text evidence="2">The sequence shown here is derived from an EMBL/GenBank/DDBJ whole genome shotgun (WGS) entry which is preliminary data.</text>
</comment>
<reference evidence="2" key="3">
    <citation type="journal article" date="2019" name="G3 (Bethesda)">
        <title>Hybrid Assembly of the Genome of the Entomopathogenic Nematode Steinernema carpocapsae Identifies the X-Chromosome.</title>
        <authorList>
            <person name="Serra L."/>
            <person name="Macchietto M."/>
            <person name="Macias-Munoz A."/>
            <person name="McGill C.J."/>
            <person name="Rodriguez I.M."/>
            <person name="Rodriguez B."/>
            <person name="Murad R."/>
            <person name="Mortazavi A."/>
        </authorList>
    </citation>
    <scope>NUCLEOTIDE SEQUENCE</scope>
    <source>
        <strain evidence="2">ALL</strain>
    </source>
</reference>
<name>A0A4U5NFH5_STECR</name>
<dbReference type="EMBL" id="AZBU02000004">
    <property type="protein sequence ID" value="TKR81281.1"/>
    <property type="molecule type" value="Genomic_DNA"/>
</dbReference>
<evidence type="ECO:0000256" key="1">
    <source>
        <dbReference type="SAM" id="MobiDB-lite"/>
    </source>
</evidence>